<dbReference type="EMBL" id="CP036264">
    <property type="protein sequence ID" value="QEF98542.1"/>
    <property type="molecule type" value="Genomic_DNA"/>
</dbReference>
<evidence type="ECO:0000256" key="4">
    <source>
        <dbReference type="ARBA" id="ARBA00022837"/>
    </source>
</evidence>
<feature type="domain" description="Sulfatase N-terminal" evidence="6">
    <location>
        <begin position="25"/>
        <end position="332"/>
    </location>
</feature>
<evidence type="ECO:0000313" key="7">
    <source>
        <dbReference type="EMBL" id="QEF98542.1"/>
    </source>
</evidence>
<feature type="chain" id="PRO_5022718760" evidence="5">
    <location>
        <begin position="23"/>
        <end position="598"/>
    </location>
</feature>
<dbReference type="AlphaFoldDB" id="A0A5B9MBH6"/>
<evidence type="ECO:0000256" key="3">
    <source>
        <dbReference type="ARBA" id="ARBA00022801"/>
    </source>
</evidence>
<keyword evidence="4" id="KW-0106">Calcium</keyword>
<protein>
    <submittedName>
        <fullName evidence="7">Arylsulfatase</fullName>
        <ecNumber evidence="7">3.1.6.1</ecNumber>
    </submittedName>
</protein>
<feature type="signal peptide" evidence="5">
    <location>
        <begin position="1"/>
        <end position="22"/>
    </location>
</feature>
<reference evidence="7 8" key="1">
    <citation type="submission" date="2019-02" db="EMBL/GenBank/DDBJ databases">
        <title>Planctomycetal bacteria perform biofilm scaping via a novel small molecule.</title>
        <authorList>
            <person name="Jeske O."/>
            <person name="Boedeker C."/>
            <person name="Wiegand S."/>
            <person name="Breitling P."/>
            <person name="Kallscheuer N."/>
            <person name="Jogler M."/>
            <person name="Rohde M."/>
            <person name="Petersen J."/>
            <person name="Medema M.H."/>
            <person name="Surup F."/>
            <person name="Jogler C."/>
        </authorList>
    </citation>
    <scope>NUCLEOTIDE SEQUENCE [LARGE SCALE GENOMIC DNA]</scope>
    <source>
        <strain evidence="7 8">Mal15</strain>
    </source>
</reference>
<accession>A0A5B9MBH6</accession>
<keyword evidence="2" id="KW-0479">Metal-binding</keyword>
<dbReference type="KEGG" id="smam:Mal15_25940"/>
<evidence type="ECO:0000256" key="2">
    <source>
        <dbReference type="ARBA" id="ARBA00022723"/>
    </source>
</evidence>
<dbReference type="CDD" id="cd16146">
    <property type="entry name" value="ARS_like"/>
    <property type="match status" value="1"/>
</dbReference>
<dbReference type="RefSeq" id="WP_147868064.1">
    <property type="nucleotide sequence ID" value="NZ_CP036264.1"/>
</dbReference>
<name>A0A5B9MBH6_9BACT</name>
<dbReference type="Proteomes" id="UP000321353">
    <property type="component" value="Chromosome"/>
</dbReference>
<dbReference type="PANTHER" id="PTHR42693:SF53">
    <property type="entry name" value="ENDO-4-O-SULFATASE"/>
    <property type="match status" value="1"/>
</dbReference>
<sequence length="598" mass="66165" precursor="true">MTLIRRLCLTSIGLFIYGSLAAAPPNVVFVISDDQGYGDLGCTGNPIIKTPHIDQLASESSGLSDYHVAPTCSPTRCSLLTGHWTNRTGVWHTIMGRSMLRENEVTVGQMFSDAGYETGMFGKWHLGDNYPYRPEDRGFTEVYRHGGGGIGQTPDVWDNAYFDGSYFHNGEIVPAKGFCTDVFFQQANAFISKCAEQGKPFFAYISTNAPHKPLHCPPKYLKMYEGQSDSIAAFYGMITNIDDNVGKTRRLVKDLGIADDTIFVFTTDNGTASGAKIYNAGMRAGKGSPYEGGHRVPFFLHWPSGGLNQQHDVNELTHAVDIVPTLLDLTGVKKPADVTFDGVSIADLLDPKKEIDWPKRFVISDSQRVRDPIKWRSSSVMTGKYRLVNRKELYDVSADPGQKNNIADQHPEIVAEMRAFYEQWWAELEPTFAQTTEIHLGHPQHPVVSLTAHDWIQKVYPPWHQGSIRAADRTHDGAEKLVHRGHWAVKVVRDGKYQISLRRWPAESGAAINASLPAGENVPGATAAFRSVPGNAIGATHGVLRIDSEDLDRKPVQEGAQEVTFVTDLKRGSYQLAPFFEISEGELGAYYVTVTSLD</sequence>
<dbReference type="Pfam" id="PF00884">
    <property type="entry name" value="Sulfatase"/>
    <property type="match status" value="1"/>
</dbReference>
<dbReference type="Gene3D" id="3.30.1120.10">
    <property type="match status" value="1"/>
</dbReference>
<keyword evidence="5" id="KW-0732">Signal</keyword>
<keyword evidence="3 7" id="KW-0378">Hydrolase</keyword>
<evidence type="ECO:0000256" key="5">
    <source>
        <dbReference type="SAM" id="SignalP"/>
    </source>
</evidence>
<keyword evidence="8" id="KW-1185">Reference proteome</keyword>
<evidence type="ECO:0000256" key="1">
    <source>
        <dbReference type="ARBA" id="ARBA00008779"/>
    </source>
</evidence>
<dbReference type="GO" id="GO:0004065">
    <property type="term" value="F:arylsulfatase activity"/>
    <property type="evidence" value="ECO:0007669"/>
    <property type="project" value="UniProtKB-EC"/>
</dbReference>
<dbReference type="InterPro" id="IPR017850">
    <property type="entry name" value="Alkaline_phosphatase_core_sf"/>
</dbReference>
<evidence type="ECO:0000259" key="6">
    <source>
        <dbReference type="Pfam" id="PF00884"/>
    </source>
</evidence>
<dbReference type="InterPro" id="IPR000917">
    <property type="entry name" value="Sulfatase_N"/>
</dbReference>
<organism evidence="7 8">
    <name type="scientific">Stieleria maiorica</name>
    <dbReference type="NCBI Taxonomy" id="2795974"/>
    <lineage>
        <taxon>Bacteria</taxon>
        <taxon>Pseudomonadati</taxon>
        <taxon>Planctomycetota</taxon>
        <taxon>Planctomycetia</taxon>
        <taxon>Pirellulales</taxon>
        <taxon>Pirellulaceae</taxon>
        <taxon>Stieleria</taxon>
    </lineage>
</organism>
<proteinExistence type="inferred from homology"/>
<dbReference type="PANTHER" id="PTHR42693">
    <property type="entry name" value="ARYLSULFATASE FAMILY MEMBER"/>
    <property type="match status" value="1"/>
</dbReference>
<dbReference type="InterPro" id="IPR024607">
    <property type="entry name" value="Sulfatase_CS"/>
</dbReference>
<evidence type="ECO:0000313" key="8">
    <source>
        <dbReference type="Proteomes" id="UP000321353"/>
    </source>
</evidence>
<gene>
    <name evidence="7" type="primary">atsA_37</name>
    <name evidence="7" type="ORF">Mal15_25940</name>
</gene>
<dbReference type="InterPro" id="IPR050738">
    <property type="entry name" value="Sulfatase"/>
</dbReference>
<dbReference type="FunFam" id="3.40.720.10:FF:000070">
    <property type="entry name" value="Arylsulfatase A"/>
    <property type="match status" value="1"/>
</dbReference>
<dbReference type="EC" id="3.1.6.1" evidence="7"/>
<dbReference type="Gene3D" id="3.40.720.10">
    <property type="entry name" value="Alkaline Phosphatase, subunit A"/>
    <property type="match status" value="1"/>
</dbReference>
<dbReference type="SUPFAM" id="SSF53649">
    <property type="entry name" value="Alkaline phosphatase-like"/>
    <property type="match status" value="1"/>
</dbReference>
<comment type="similarity">
    <text evidence="1">Belongs to the sulfatase family.</text>
</comment>
<dbReference type="PROSITE" id="PS00523">
    <property type="entry name" value="SULFATASE_1"/>
    <property type="match status" value="1"/>
</dbReference>
<dbReference type="GO" id="GO:0046872">
    <property type="term" value="F:metal ion binding"/>
    <property type="evidence" value="ECO:0007669"/>
    <property type="project" value="UniProtKB-KW"/>
</dbReference>